<evidence type="ECO:0000313" key="1">
    <source>
        <dbReference type="EMBL" id="VAW67451.1"/>
    </source>
</evidence>
<dbReference type="EMBL" id="UOFJ01000271">
    <property type="protein sequence ID" value="VAW67451.1"/>
    <property type="molecule type" value="Genomic_DNA"/>
</dbReference>
<protein>
    <recommendedName>
        <fullName evidence="2">Phage-related protein</fullName>
    </recommendedName>
</protein>
<dbReference type="InterPro" id="IPR009241">
    <property type="entry name" value="HigB-like"/>
</dbReference>
<dbReference type="Pfam" id="PF05973">
    <property type="entry name" value="Gp49"/>
    <property type="match status" value="1"/>
</dbReference>
<sequence>MNKKQLHIKKFGFVSDAAEDEYKALPADIKHEFGINLRALQNNRKPFMLVKPLSSIGTGVMELIINGSPAWRCIYIVKYLDAVIVLHSFSKTTNGTDRPAMKLATQRYKKLMDIVRDNKKTEKNAAKQQPKPG</sequence>
<accession>A0A3B0XIP3</accession>
<organism evidence="1">
    <name type="scientific">hydrothermal vent metagenome</name>
    <dbReference type="NCBI Taxonomy" id="652676"/>
    <lineage>
        <taxon>unclassified sequences</taxon>
        <taxon>metagenomes</taxon>
        <taxon>ecological metagenomes</taxon>
    </lineage>
</organism>
<dbReference type="AlphaFoldDB" id="A0A3B0XIP3"/>
<gene>
    <name evidence="1" type="ORF">MNBD_GAMMA10-879</name>
</gene>
<proteinExistence type="predicted"/>
<reference evidence="1" key="1">
    <citation type="submission" date="2018-06" db="EMBL/GenBank/DDBJ databases">
        <authorList>
            <person name="Zhirakovskaya E."/>
        </authorList>
    </citation>
    <scope>NUCLEOTIDE SEQUENCE</scope>
</reference>
<evidence type="ECO:0008006" key="2">
    <source>
        <dbReference type="Google" id="ProtNLM"/>
    </source>
</evidence>
<name>A0A3B0XIP3_9ZZZZ</name>